<dbReference type="EMBL" id="WEIT01015521">
    <property type="protein sequence ID" value="NWI76542.1"/>
    <property type="molecule type" value="Genomic_DNA"/>
</dbReference>
<proteinExistence type="predicted"/>
<accession>A0A851E6Y7</accession>
<evidence type="ECO:0000313" key="7">
    <source>
        <dbReference type="EMBL" id="NWI76542.1"/>
    </source>
</evidence>
<feature type="domain" description="C2H2-type" evidence="6">
    <location>
        <begin position="42"/>
        <end position="72"/>
    </location>
</feature>
<dbReference type="SUPFAM" id="SSF57667">
    <property type="entry name" value="beta-beta-alpha zinc fingers"/>
    <property type="match status" value="1"/>
</dbReference>
<evidence type="ECO:0000256" key="4">
    <source>
        <dbReference type="ARBA" id="ARBA00022833"/>
    </source>
</evidence>
<evidence type="ECO:0000256" key="3">
    <source>
        <dbReference type="ARBA" id="ARBA00022771"/>
    </source>
</evidence>
<gene>
    <name evidence="7" type="primary">Znf71</name>
    <name evidence="7" type="ORF">DRYGAM_R13553</name>
</gene>
<dbReference type="GO" id="GO:0000981">
    <property type="term" value="F:DNA-binding transcription factor activity, RNA polymerase II-specific"/>
    <property type="evidence" value="ECO:0007669"/>
    <property type="project" value="TreeGrafter"/>
</dbReference>
<evidence type="ECO:0000256" key="5">
    <source>
        <dbReference type="PROSITE-ProRule" id="PRU00042"/>
    </source>
</evidence>
<protein>
    <submittedName>
        <fullName evidence="7">ZNF71 factor</fullName>
    </submittedName>
</protein>
<dbReference type="Gene3D" id="3.30.160.60">
    <property type="entry name" value="Classic Zinc Finger"/>
    <property type="match status" value="2"/>
</dbReference>
<dbReference type="Pfam" id="PF00096">
    <property type="entry name" value="zf-C2H2"/>
    <property type="match status" value="2"/>
</dbReference>
<dbReference type="FunFam" id="3.30.160.60:FF:002343">
    <property type="entry name" value="Zinc finger protein 33A"/>
    <property type="match status" value="1"/>
</dbReference>
<evidence type="ECO:0000256" key="2">
    <source>
        <dbReference type="ARBA" id="ARBA00022737"/>
    </source>
</evidence>
<keyword evidence="8" id="KW-1185">Reference proteome</keyword>
<keyword evidence="3 5" id="KW-0863">Zinc-finger</keyword>
<evidence type="ECO:0000259" key="6">
    <source>
        <dbReference type="PROSITE" id="PS50157"/>
    </source>
</evidence>
<keyword evidence="1" id="KW-0479">Metal-binding</keyword>
<dbReference type="PROSITE" id="PS00028">
    <property type="entry name" value="ZINC_FINGER_C2H2_1"/>
    <property type="match status" value="2"/>
</dbReference>
<sequence>LTRHQESHTWEKPYKCGNCGESFSRKCNLTLHMMRHTGEQSYKCGECRDSFSTWLDLMRHLPPAHPHWGEALQVWGM</sequence>
<evidence type="ECO:0000256" key="1">
    <source>
        <dbReference type="ARBA" id="ARBA00022723"/>
    </source>
</evidence>
<dbReference type="PANTHER" id="PTHR23226">
    <property type="entry name" value="ZINC FINGER AND SCAN DOMAIN-CONTAINING"/>
    <property type="match status" value="1"/>
</dbReference>
<keyword evidence="4" id="KW-0862">Zinc</keyword>
<dbReference type="GO" id="GO:0000978">
    <property type="term" value="F:RNA polymerase II cis-regulatory region sequence-specific DNA binding"/>
    <property type="evidence" value="ECO:0007669"/>
    <property type="project" value="TreeGrafter"/>
</dbReference>
<dbReference type="AlphaFoldDB" id="A0A851E6Y7"/>
<dbReference type="PANTHER" id="PTHR23226:SF377">
    <property type="entry name" value="ZINC FINGER AND SCAN DOMAIN-CONTAINING PROTEIN 20"/>
    <property type="match status" value="1"/>
</dbReference>
<organism evidence="7 8">
    <name type="scientific">Dryoscopus gambensis</name>
    <dbReference type="NCBI Taxonomy" id="85069"/>
    <lineage>
        <taxon>Eukaryota</taxon>
        <taxon>Metazoa</taxon>
        <taxon>Chordata</taxon>
        <taxon>Craniata</taxon>
        <taxon>Vertebrata</taxon>
        <taxon>Euteleostomi</taxon>
        <taxon>Archelosauria</taxon>
        <taxon>Archosauria</taxon>
        <taxon>Dinosauria</taxon>
        <taxon>Saurischia</taxon>
        <taxon>Theropoda</taxon>
        <taxon>Coelurosauria</taxon>
        <taxon>Aves</taxon>
        <taxon>Neognathae</taxon>
        <taxon>Neoaves</taxon>
        <taxon>Telluraves</taxon>
        <taxon>Australaves</taxon>
        <taxon>Passeriformes</taxon>
        <taxon>Corvoidea</taxon>
        <taxon>Malaconotidae</taxon>
        <taxon>Dryoscopus</taxon>
    </lineage>
</organism>
<feature type="non-terminal residue" evidence="7">
    <location>
        <position position="1"/>
    </location>
</feature>
<dbReference type="PROSITE" id="PS50157">
    <property type="entry name" value="ZINC_FINGER_C2H2_2"/>
    <property type="match status" value="2"/>
</dbReference>
<reference evidence="7" key="1">
    <citation type="submission" date="2019-10" db="EMBL/GenBank/DDBJ databases">
        <title>Bird 10,000 Genomes (B10K) Project - Family phase.</title>
        <authorList>
            <person name="Zhang G."/>
        </authorList>
    </citation>
    <scope>NUCLEOTIDE SEQUENCE</scope>
    <source>
        <strain evidence="7">B10K-DU-002-56</strain>
        <tissue evidence="7">Muscle</tissue>
    </source>
</reference>
<comment type="caution">
    <text evidence="7">The sequence shown here is derived from an EMBL/GenBank/DDBJ whole genome shotgun (WGS) entry which is preliminary data.</text>
</comment>
<evidence type="ECO:0000313" key="8">
    <source>
        <dbReference type="Proteomes" id="UP000604080"/>
    </source>
</evidence>
<name>A0A851E6Y7_9CORV</name>
<keyword evidence="2" id="KW-0677">Repeat</keyword>
<dbReference type="InterPro" id="IPR036236">
    <property type="entry name" value="Znf_C2H2_sf"/>
</dbReference>
<feature type="domain" description="C2H2-type" evidence="6">
    <location>
        <begin position="14"/>
        <end position="41"/>
    </location>
</feature>
<dbReference type="GO" id="GO:0008270">
    <property type="term" value="F:zinc ion binding"/>
    <property type="evidence" value="ECO:0007669"/>
    <property type="project" value="UniProtKB-KW"/>
</dbReference>
<feature type="non-terminal residue" evidence="7">
    <location>
        <position position="77"/>
    </location>
</feature>
<dbReference type="Proteomes" id="UP000604080">
    <property type="component" value="Unassembled WGS sequence"/>
</dbReference>
<dbReference type="InterPro" id="IPR013087">
    <property type="entry name" value="Znf_C2H2_type"/>
</dbReference>
<dbReference type="SMART" id="SM00355">
    <property type="entry name" value="ZnF_C2H2"/>
    <property type="match status" value="2"/>
</dbReference>